<feature type="chain" id="PRO_5034795111" evidence="5">
    <location>
        <begin position="19"/>
        <end position="164"/>
    </location>
</feature>
<accession>A0A8C2LTK1</accession>
<evidence type="ECO:0000313" key="8">
    <source>
        <dbReference type="Proteomes" id="UP000694386"/>
    </source>
</evidence>
<dbReference type="Pfam" id="PF00050">
    <property type="entry name" value="Kazal_1"/>
    <property type="match status" value="2"/>
</dbReference>
<feature type="domain" description="Kazal-like" evidence="6">
    <location>
        <begin position="31"/>
        <end position="71"/>
    </location>
</feature>
<keyword evidence="3" id="KW-1015">Disulfide bond</keyword>
<evidence type="ECO:0000256" key="4">
    <source>
        <dbReference type="SAM" id="Phobius"/>
    </source>
</evidence>
<reference evidence="7" key="1">
    <citation type="submission" date="2025-08" db="UniProtKB">
        <authorList>
            <consortium name="Ensembl"/>
        </authorList>
    </citation>
    <scope>IDENTIFICATION</scope>
</reference>
<keyword evidence="4" id="KW-1133">Transmembrane helix</keyword>
<reference evidence="7" key="2">
    <citation type="submission" date="2025-09" db="UniProtKB">
        <authorList>
            <consortium name="Ensembl"/>
        </authorList>
    </citation>
    <scope>IDENTIFICATION</scope>
</reference>
<evidence type="ECO:0000256" key="2">
    <source>
        <dbReference type="ARBA" id="ARBA00022900"/>
    </source>
</evidence>
<dbReference type="SUPFAM" id="SSF100895">
    <property type="entry name" value="Kazal-type serine protease inhibitors"/>
    <property type="match status" value="2"/>
</dbReference>
<dbReference type="Proteomes" id="UP000694386">
    <property type="component" value="Unplaced"/>
</dbReference>
<keyword evidence="4" id="KW-0812">Transmembrane</keyword>
<evidence type="ECO:0000256" key="3">
    <source>
        <dbReference type="ARBA" id="ARBA00023157"/>
    </source>
</evidence>
<gene>
    <name evidence="7" type="primary">LOC113834341</name>
</gene>
<feature type="domain" description="Kazal-like" evidence="6">
    <location>
        <begin position="108"/>
        <end position="164"/>
    </location>
</feature>
<keyword evidence="1" id="KW-0646">Protease inhibitor</keyword>
<evidence type="ECO:0000256" key="1">
    <source>
        <dbReference type="ARBA" id="ARBA00022690"/>
    </source>
</evidence>
<dbReference type="Ensembl" id="ENSCGRT00001013186.1">
    <property type="protein sequence ID" value="ENSCGRP00001009018.1"/>
    <property type="gene ID" value="ENSCGRG00001011180.1"/>
</dbReference>
<keyword evidence="2" id="KW-0722">Serine protease inhibitor</keyword>
<evidence type="ECO:0000313" key="7">
    <source>
        <dbReference type="Ensembl" id="ENSCGRP00001009018.1"/>
    </source>
</evidence>
<keyword evidence="4" id="KW-0472">Membrane</keyword>
<evidence type="ECO:0000256" key="5">
    <source>
        <dbReference type="SAM" id="SignalP"/>
    </source>
</evidence>
<feature type="signal peptide" evidence="5">
    <location>
        <begin position="1"/>
        <end position="18"/>
    </location>
</feature>
<dbReference type="AlphaFoldDB" id="A0A8C2LTK1"/>
<dbReference type="PANTHER" id="PTHR21312">
    <property type="entry name" value="SERINE PROTEASE INHIBITOR"/>
    <property type="match status" value="1"/>
</dbReference>
<dbReference type="SMART" id="SM00280">
    <property type="entry name" value="KAZAL"/>
    <property type="match status" value="2"/>
</dbReference>
<name>A0A8C2LTK1_CRIGR</name>
<organism evidence="7 8">
    <name type="scientific">Cricetulus griseus</name>
    <name type="common">Chinese hamster</name>
    <name type="synonym">Cricetulus barabensis griseus</name>
    <dbReference type="NCBI Taxonomy" id="10029"/>
    <lineage>
        <taxon>Eukaryota</taxon>
        <taxon>Metazoa</taxon>
        <taxon>Chordata</taxon>
        <taxon>Craniata</taxon>
        <taxon>Vertebrata</taxon>
        <taxon>Euteleostomi</taxon>
        <taxon>Mammalia</taxon>
        <taxon>Eutheria</taxon>
        <taxon>Euarchontoglires</taxon>
        <taxon>Glires</taxon>
        <taxon>Rodentia</taxon>
        <taxon>Myomorpha</taxon>
        <taxon>Muroidea</taxon>
        <taxon>Cricetidae</taxon>
        <taxon>Cricetinae</taxon>
        <taxon>Cricetulus</taxon>
    </lineage>
</organism>
<dbReference type="PRINTS" id="PR00290">
    <property type="entry name" value="KAZALINHBTR"/>
</dbReference>
<feature type="transmembrane region" description="Helical" evidence="4">
    <location>
        <begin position="81"/>
        <end position="98"/>
    </location>
</feature>
<dbReference type="Gene3D" id="3.30.60.30">
    <property type="match status" value="2"/>
</dbReference>
<sequence length="164" mass="19047">MKLFSLWTKVVFINLTFALYSETAFTKYSRSRMEIDCTPYADYGDRCTKEYYPICATNGKTYCNKCIFCTSLRLEKMSSSLLSIKIIFILALVFPLYYETTFAFSTKVRSKPNCDVYKNFPNRCTREKDPVCGTDGRTYSNECIFCSAMITTKEKFCYQHHGPC</sequence>
<dbReference type="GeneTree" id="ENSGT00940000164814"/>
<dbReference type="InterPro" id="IPR001239">
    <property type="entry name" value="Prot_inh_Kazal-m"/>
</dbReference>
<dbReference type="PROSITE" id="PS51465">
    <property type="entry name" value="KAZAL_2"/>
    <property type="match status" value="2"/>
</dbReference>
<proteinExistence type="predicted"/>
<protein>
    <submittedName>
        <fullName evidence="7">Serine protease inhibitor Kazal-type 10-like</fullName>
    </submittedName>
</protein>
<dbReference type="PROSITE" id="PS00282">
    <property type="entry name" value="KAZAL_1"/>
    <property type="match status" value="1"/>
</dbReference>
<dbReference type="GO" id="GO:0004867">
    <property type="term" value="F:serine-type endopeptidase inhibitor activity"/>
    <property type="evidence" value="ECO:0007669"/>
    <property type="project" value="UniProtKB-KW"/>
</dbReference>
<dbReference type="InterPro" id="IPR036058">
    <property type="entry name" value="Kazal_dom_sf"/>
</dbReference>
<dbReference type="InterPro" id="IPR002350">
    <property type="entry name" value="Kazal_dom"/>
</dbReference>
<keyword evidence="5" id="KW-0732">Signal</keyword>
<evidence type="ECO:0000259" key="6">
    <source>
        <dbReference type="PROSITE" id="PS51465"/>
    </source>
</evidence>
<dbReference type="PANTHER" id="PTHR21312:SF38">
    <property type="entry name" value="SERINE PROTEASE INHIBITOR KAZAL-TYPE 10"/>
    <property type="match status" value="1"/>
</dbReference>